<dbReference type="PRINTS" id="PR00081">
    <property type="entry name" value="GDHRDH"/>
</dbReference>
<reference evidence="3" key="1">
    <citation type="submission" date="2021-10" db="EMBL/GenBank/DDBJ databases">
        <title>Collection of gut derived symbiotic bacterial strains cultured from healthy donors.</title>
        <authorList>
            <person name="Lin H."/>
            <person name="Littmann E."/>
            <person name="Claire K."/>
            <person name="Pamer E."/>
        </authorList>
    </citation>
    <scope>NUCLEOTIDE SEQUENCE</scope>
    <source>
        <strain evidence="3">MSK.7.16</strain>
    </source>
</reference>
<organism evidence="3 4">
    <name type="scientific">Megamonas funiformis</name>
    <dbReference type="NCBI Taxonomy" id="437897"/>
    <lineage>
        <taxon>Bacteria</taxon>
        <taxon>Bacillati</taxon>
        <taxon>Bacillota</taxon>
        <taxon>Negativicutes</taxon>
        <taxon>Selenomonadales</taxon>
        <taxon>Selenomonadaceae</taxon>
        <taxon>Megamonas</taxon>
    </lineage>
</organism>
<proteinExistence type="inferred from homology"/>
<dbReference type="PANTHER" id="PTHR42760:SF5">
    <property type="entry name" value="2-DEHYDRO-3-DEOXY-D-GLUCONATE 5-DEHYDROGENASE"/>
    <property type="match status" value="1"/>
</dbReference>
<dbReference type="Proteomes" id="UP001198190">
    <property type="component" value="Unassembled WGS sequence"/>
</dbReference>
<dbReference type="InterPro" id="IPR020904">
    <property type="entry name" value="Sc_DH/Rdtase_CS"/>
</dbReference>
<dbReference type="PRINTS" id="PR00080">
    <property type="entry name" value="SDRFAMILY"/>
</dbReference>
<dbReference type="GO" id="GO:0016616">
    <property type="term" value="F:oxidoreductase activity, acting on the CH-OH group of donors, NAD or NADP as acceptor"/>
    <property type="evidence" value="ECO:0007669"/>
    <property type="project" value="TreeGrafter"/>
</dbReference>
<dbReference type="AlphaFoldDB" id="A0AAW4U648"/>
<accession>A0AAW4U648</accession>
<dbReference type="Pfam" id="PF13561">
    <property type="entry name" value="adh_short_C2"/>
    <property type="match status" value="1"/>
</dbReference>
<name>A0AAW4U648_9FIRM</name>
<protein>
    <submittedName>
        <fullName evidence="3">SDR family oxidoreductase</fullName>
    </submittedName>
</protein>
<gene>
    <name evidence="3" type="ORF">LIY65_08670</name>
</gene>
<evidence type="ECO:0000256" key="2">
    <source>
        <dbReference type="ARBA" id="ARBA00023002"/>
    </source>
</evidence>
<dbReference type="SUPFAM" id="SSF51735">
    <property type="entry name" value="NAD(P)-binding Rossmann-fold domains"/>
    <property type="match status" value="1"/>
</dbReference>
<dbReference type="EMBL" id="JAJCGD010000024">
    <property type="protein sequence ID" value="MCB6828762.1"/>
    <property type="molecule type" value="Genomic_DNA"/>
</dbReference>
<keyword evidence="2" id="KW-0560">Oxidoreductase</keyword>
<comment type="caution">
    <text evidence="3">The sequence shown here is derived from an EMBL/GenBank/DDBJ whole genome shotgun (WGS) entry which is preliminary data.</text>
</comment>
<dbReference type="PANTHER" id="PTHR42760">
    <property type="entry name" value="SHORT-CHAIN DEHYDROGENASES/REDUCTASES FAMILY MEMBER"/>
    <property type="match status" value="1"/>
</dbReference>
<comment type="similarity">
    <text evidence="1">Belongs to the short-chain dehydrogenases/reductases (SDR) family.</text>
</comment>
<dbReference type="PROSITE" id="PS00061">
    <property type="entry name" value="ADH_SHORT"/>
    <property type="match status" value="1"/>
</dbReference>
<evidence type="ECO:0000313" key="4">
    <source>
        <dbReference type="Proteomes" id="UP001198190"/>
    </source>
</evidence>
<dbReference type="Gene3D" id="3.40.50.720">
    <property type="entry name" value="NAD(P)-binding Rossmann-like Domain"/>
    <property type="match status" value="1"/>
</dbReference>
<dbReference type="GO" id="GO:0008206">
    <property type="term" value="P:bile acid metabolic process"/>
    <property type="evidence" value="ECO:0007669"/>
    <property type="project" value="UniProtKB-ARBA"/>
</dbReference>
<evidence type="ECO:0000256" key="1">
    <source>
        <dbReference type="ARBA" id="ARBA00006484"/>
    </source>
</evidence>
<dbReference type="InterPro" id="IPR036291">
    <property type="entry name" value="NAD(P)-bd_dom_sf"/>
</dbReference>
<evidence type="ECO:0000313" key="3">
    <source>
        <dbReference type="EMBL" id="MCB6828762.1"/>
    </source>
</evidence>
<dbReference type="RefSeq" id="WP_227153079.1">
    <property type="nucleotide sequence ID" value="NZ_CAUHOT010000011.1"/>
</dbReference>
<dbReference type="FunFam" id="3.40.50.720:FF:000084">
    <property type="entry name" value="Short-chain dehydrogenase reductase"/>
    <property type="match status" value="1"/>
</dbReference>
<dbReference type="InterPro" id="IPR002347">
    <property type="entry name" value="SDR_fam"/>
</dbReference>
<sequence>MSFMDDNFYLTSKKAIITGGAKGLGLGMTKALCHAGAEVVIISSSDSAKEEAEKLCEQGFSVYGIKANLMKRQDVQSSFDEALNHFDGKLDILVNNSGMIRRHKSEDFPLEDWDKVINLNLNTVFQLCQLAGKVMLKQGSGKIINIASMLSFFGGFTVPAYSASKGGVAQLTKALANEWSSKNVQVNAIAPGYMATDINQALIDDEKRNHEILSRIPAGRWGNPEDMQGIVVFLASNASNYINGAIIPVDGAYLAR</sequence>